<organism evidence="2 3">
    <name type="scientific">Tritrichomonas musculus</name>
    <dbReference type="NCBI Taxonomy" id="1915356"/>
    <lineage>
        <taxon>Eukaryota</taxon>
        <taxon>Metamonada</taxon>
        <taxon>Parabasalia</taxon>
        <taxon>Tritrichomonadida</taxon>
        <taxon>Tritrichomonadidae</taxon>
        <taxon>Tritrichomonas</taxon>
    </lineage>
</organism>
<sequence>MNPGYTVSEIENIRKLVHENNEPADSSLLEFIQHDLNETKNLIRKNLHLLKDPSISDSKLCSIFNDPSAPSPRRSPRLAPKPVDIHIKKENLPPAPLSAAALSLPPKCRGKSMPETPNGRISSSPFSDSNGKSKSNINGKLSPVSKRPPSKIRILPKWDSSPAAIAHHKHESNGPEISSLAAVLHLDLGPANVCRVLAAREINKTPYYLVSFFQPDNLPCYVPSENLFQLKSNIGFPLGNEEEFRKEMQENDISVDFLLERIFSSAQNLVINHAEVLFPQDELKKVSFQPEPQQLQQIMFQCVSCAAFLLVCYVCCQYEIPHNKLQSILLTIMKTNPSKFATTQAIMNSIIDTNSPQFSGTLMDLLTLIENK</sequence>
<protein>
    <recommendedName>
        <fullName evidence="4">FH2 domain-containing protein</fullName>
    </recommendedName>
</protein>
<evidence type="ECO:0000313" key="3">
    <source>
        <dbReference type="Proteomes" id="UP001470230"/>
    </source>
</evidence>
<feature type="compositionally biased region" description="Low complexity" evidence="1">
    <location>
        <begin position="97"/>
        <end position="106"/>
    </location>
</feature>
<name>A0ABR2IEC8_9EUKA</name>
<evidence type="ECO:0000313" key="2">
    <source>
        <dbReference type="EMBL" id="KAK8860535.1"/>
    </source>
</evidence>
<evidence type="ECO:0008006" key="4">
    <source>
        <dbReference type="Google" id="ProtNLM"/>
    </source>
</evidence>
<reference evidence="2 3" key="1">
    <citation type="submission" date="2024-04" db="EMBL/GenBank/DDBJ databases">
        <title>Tritrichomonas musculus Genome.</title>
        <authorList>
            <person name="Alves-Ferreira E."/>
            <person name="Grigg M."/>
            <person name="Lorenzi H."/>
            <person name="Galac M."/>
        </authorList>
    </citation>
    <scope>NUCLEOTIDE SEQUENCE [LARGE SCALE GENOMIC DNA]</scope>
    <source>
        <strain evidence="2 3">EAF2021</strain>
    </source>
</reference>
<dbReference type="EMBL" id="JAPFFF010000018">
    <property type="protein sequence ID" value="KAK8860535.1"/>
    <property type="molecule type" value="Genomic_DNA"/>
</dbReference>
<comment type="caution">
    <text evidence="2">The sequence shown here is derived from an EMBL/GenBank/DDBJ whole genome shotgun (WGS) entry which is preliminary data.</text>
</comment>
<dbReference type="Proteomes" id="UP001470230">
    <property type="component" value="Unassembled WGS sequence"/>
</dbReference>
<feature type="compositionally biased region" description="Polar residues" evidence="1">
    <location>
        <begin position="119"/>
        <end position="139"/>
    </location>
</feature>
<keyword evidence="3" id="KW-1185">Reference proteome</keyword>
<evidence type="ECO:0000256" key="1">
    <source>
        <dbReference type="SAM" id="MobiDB-lite"/>
    </source>
</evidence>
<accession>A0ABR2IEC8</accession>
<feature type="region of interest" description="Disordered" evidence="1">
    <location>
        <begin position="90"/>
        <end position="152"/>
    </location>
</feature>
<proteinExistence type="predicted"/>
<gene>
    <name evidence="2" type="ORF">M9Y10_012200</name>
</gene>